<reference evidence="1" key="1">
    <citation type="submission" date="2023-03" db="EMBL/GenBank/DDBJ databases">
        <title>Massive genome expansion in bonnet fungi (Mycena s.s.) driven by repeated elements and novel gene families across ecological guilds.</title>
        <authorList>
            <consortium name="Lawrence Berkeley National Laboratory"/>
            <person name="Harder C.B."/>
            <person name="Miyauchi S."/>
            <person name="Viragh M."/>
            <person name="Kuo A."/>
            <person name="Thoen E."/>
            <person name="Andreopoulos B."/>
            <person name="Lu D."/>
            <person name="Skrede I."/>
            <person name="Drula E."/>
            <person name="Henrissat B."/>
            <person name="Morin E."/>
            <person name="Kohler A."/>
            <person name="Barry K."/>
            <person name="LaButti K."/>
            <person name="Morin E."/>
            <person name="Salamov A."/>
            <person name="Lipzen A."/>
            <person name="Mereny Z."/>
            <person name="Hegedus B."/>
            <person name="Baldrian P."/>
            <person name="Stursova M."/>
            <person name="Weitz H."/>
            <person name="Taylor A."/>
            <person name="Grigoriev I.V."/>
            <person name="Nagy L.G."/>
            <person name="Martin F."/>
            <person name="Kauserud H."/>
        </authorList>
    </citation>
    <scope>NUCLEOTIDE SEQUENCE</scope>
    <source>
        <strain evidence="1">CBHHK002</strain>
    </source>
</reference>
<gene>
    <name evidence="1" type="ORF">DFH08DRAFT_385108</name>
</gene>
<name>A0AAD6ZF99_9AGAR</name>
<evidence type="ECO:0000313" key="1">
    <source>
        <dbReference type="EMBL" id="KAJ7320994.1"/>
    </source>
</evidence>
<sequence length="228" mass="25593">MHPRETWLGPTIGRWEAIAEAPRHLADTQVARVSLDTQNLRTLNSACQTVSFEGRNSKAIVSRRCANIPMSQRSLNTKNLTTLITARQINSTRLYKGIVRLSRRSARTRVALNTEDLPTFHTVHQPFNISGLSSQGILIPSRRSANIETRIAVNTQNVYTHDSAKQAVSCEDHNSKRIDKRQRIYGPSISPRCILLLLPRRTVPIVSCSSEPSTQFLILSLRKANMPC</sequence>
<dbReference type="AlphaFoldDB" id="A0AAD6ZF99"/>
<comment type="caution">
    <text evidence="1">The sequence shown here is derived from an EMBL/GenBank/DDBJ whole genome shotgun (WGS) entry which is preliminary data.</text>
</comment>
<evidence type="ECO:0000313" key="2">
    <source>
        <dbReference type="Proteomes" id="UP001218218"/>
    </source>
</evidence>
<proteinExistence type="predicted"/>
<organism evidence="1 2">
    <name type="scientific">Mycena albidolilacea</name>
    <dbReference type="NCBI Taxonomy" id="1033008"/>
    <lineage>
        <taxon>Eukaryota</taxon>
        <taxon>Fungi</taxon>
        <taxon>Dikarya</taxon>
        <taxon>Basidiomycota</taxon>
        <taxon>Agaricomycotina</taxon>
        <taxon>Agaricomycetes</taxon>
        <taxon>Agaricomycetidae</taxon>
        <taxon>Agaricales</taxon>
        <taxon>Marasmiineae</taxon>
        <taxon>Mycenaceae</taxon>
        <taxon>Mycena</taxon>
    </lineage>
</organism>
<dbReference type="EMBL" id="JARIHO010000052">
    <property type="protein sequence ID" value="KAJ7320994.1"/>
    <property type="molecule type" value="Genomic_DNA"/>
</dbReference>
<keyword evidence="2" id="KW-1185">Reference proteome</keyword>
<accession>A0AAD6ZF99</accession>
<protein>
    <submittedName>
        <fullName evidence="1">Uncharacterized protein</fullName>
    </submittedName>
</protein>
<dbReference type="Proteomes" id="UP001218218">
    <property type="component" value="Unassembled WGS sequence"/>
</dbReference>